<dbReference type="InterPro" id="IPR023210">
    <property type="entry name" value="NADP_OxRdtase_dom"/>
</dbReference>
<evidence type="ECO:0000256" key="1">
    <source>
        <dbReference type="ARBA" id="ARBA00023002"/>
    </source>
</evidence>
<protein>
    <submittedName>
        <fullName evidence="3">Aldo/keto reductase</fullName>
    </submittedName>
</protein>
<feature type="domain" description="NADP-dependent oxidoreductase" evidence="2">
    <location>
        <begin position="15"/>
        <end position="306"/>
    </location>
</feature>
<dbReference type="PANTHER" id="PTHR43625:SF40">
    <property type="entry name" value="ALDO-KETO REDUCTASE YAKC [NADP(+)]"/>
    <property type="match status" value="1"/>
</dbReference>
<dbReference type="Pfam" id="PF00248">
    <property type="entry name" value="Aldo_ket_red"/>
    <property type="match status" value="1"/>
</dbReference>
<dbReference type="PANTHER" id="PTHR43625">
    <property type="entry name" value="AFLATOXIN B1 ALDEHYDE REDUCTASE"/>
    <property type="match status" value="1"/>
</dbReference>
<evidence type="ECO:0000313" key="3">
    <source>
        <dbReference type="EMBL" id="WUO51552.1"/>
    </source>
</evidence>
<reference evidence="3" key="1">
    <citation type="submission" date="2022-10" db="EMBL/GenBank/DDBJ databases">
        <title>The complete genomes of actinobacterial strains from the NBC collection.</title>
        <authorList>
            <person name="Joergensen T.S."/>
            <person name="Alvarez Arevalo M."/>
            <person name="Sterndorff E.B."/>
            <person name="Faurdal D."/>
            <person name="Vuksanovic O."/>
            <person name="Mourched A.-S."/>
            <person name="Charusanti P."/>
            <person name="Shaw S."/>
            <person name="Blin K."/>
            <person name="Weber T."/>
        </authorList>
    </citation>
    <scope>NUCLEOTIDE SEQUENCE</scope>
    <source>
        <strain evidence="3">NBC_00283</strain>
        <plasmid evidence="3">unnamed1</plasmid>
    </source>
</reference>
<dbReference type="CDD" id="cd19076">
    <property type="entry name" value="AKR_AKR13A_13D"/>
    <property type="match status" value="1"/>
</dbReference>
<keyword evidence="1" id="KW-0560">Oxidoreductase</keyword>
<dbReference type="SUPFAM" id="SSF51430">
    <property type="entry name" value="NAD(P)-linked oxidoreductase"/>
    <property type="match status" value="1"/>
</dbReference>
<organism evidence="3 4">
    <name type="scientific">Streptomyces goshikiensis</name>
    <dbReference type="NCBI Taxonomy" id="1942"/>
    <lineage>
        <taxon>Bacteria</taxon>
        <taxon>Bacillati</taxon>
        <taxon>Actinomycetota</taxon>
        <taxon>Actinomycetes</taxon>
        <taxon>Kitasatosporales</taxon>
        <taxon>Streptomycetaceae</taxon>
        <taxon>Streptomyces</taxon>
    </lineage>
</organism>
<evidence type="ECO:0000313" key="4">
    <source>
        <dbReference type="Proteomes" id="UP001432075"/>
    </source>
</evidence>
<dbReference type="RefSeq" id="WP_328777803.1">
    <property type="nucleotide sequence ID" value="NZ_CP108058.1"/>
</dbReference>
<keyword evidence="4" id="KW-1185">Reference proteome</keyword>
<dbReference type="Proteomes" id="UP001432075">
    <property type="component" value="Plasmid unnamed1"/>
</dbReference>
<dbReference type="InterPro" id="IPR036812">
    <property type="entry name" value="NAD(P)_OxRdtase_dom_sf"/>
</dbReference>
<sequence>MQQRRLADRLEVSALSLGCMGMSDHYGPGDDTESTATIHHALDRGITMLDTADMYGPFHNERLVGQAIAGRRDDVVLATKFGIERLPDGTAKGINGRPDYVRAACNASLQRLGVDHIDLYYQHRIDPAVPIEETWGAMSELVAAGKVRHLGISEAAPSTVRRAHAVHPITAGQYEYSLFTRDIETELLPTLRELGIGLVAYAPMGRGLLTGTVTGPDQFPADDVRRFAPRFQESSLATNLALVERLRGLAVVLGATPAQLALAWLLNRAADIVPIPGTKRRTYLRENLSAADLFLTGDHLELIEESIPAGAVVGERYDPPRMAVVNL</sequence>
<accession>A0ABZ1RXH0</accession>
<gene>
    <name evidence="3" type="ORF">OHU17_37580</name>
</gene>
<proteinExistence type="predicted"/>
<keyword evidence="3" id="KW-0614">Plasmid</keyword>
<dbReference type="EMBL" id="CP108058">
    <property type="protein sequence ID" value="WUO51552.1"/>
    <property type="molecule type" value="Genomic_DNA"/>
</dbReference>
<geneLocation type="plasmid" evidence="3 4">
    <name>unnamed1</name>
</geneLocation>
<name>A0ABZ1RXH0_9ACTN</name>
<dbReference type="Gene3D" id="3.20.20.100">
    <property type="entry name" value="NADP-dependent oxidoreductase domain"/>
    <property type="match status" value="1"/>
</dbReference>
<dbReference type="InterPro" id="IPR050791">
    <property type="entry name" value="Aldo-Keto_reductase"/>
</dbReference>
<evidence type="ECO:0000259" key="2">
    <source>
        <dbReference type="Pfam" id="PF00248"/>
    </source>
</evidence>